<name>A0A915HZC2_ROMCU</name>
<dbReference type="Proteomes" id="UP000887565">
    <property type="component" value="Unplaced"/>
</dbReference>
<protein>
    <submittedName>
        <fullName evidence="3">Uncharacterized protein</fullName>
    </submittedName>
</protein>
<evidence type="ECO:0000313" key="2">
    <source>
        <dbReference type="Proteomes" id="UP000887565"/>
    </source>
</evidence>
<dbReference type="WBParaSite" id="nRc.2.0.1.t07235-RA">
    <property type="protein sequence ID" value="nRc.2.0.1.t07235-RA"/>
    <property type="gene ID" value="nRc.2.0.1.g07235"/>
</dbReference>
<dbReference type="AlphaFoldDB" id="A0A915HZC2"/>
<proteinExistence type="predicted"/>
<evidence type="ECO:0000256" key="1">
    <source>
        <dbReference type="SAM" id="MobiDB-lite"/>
    </source>
</evidence>
<organism evidence="2 3">
    <name type="scientific">Romanomermis culicivorax</name>
    <name type="common">Nematode worm</name>
    <dbReference type="NCBI Taxonomy" id="13658"/>
    <lineage>
        <taxon>Eukaryota</taxon>
        <taxon>Metazoa</taxon>
        <taxon>Ecdysozoa</taxon>
        <taxon>Nematoda</taxon>
        <taxon>Enoplea</taxon>
        <taxon>Dorylaimia</taxon>
        <taxon>Mermithida</taxon>
        <taxon>Mermithoidea</taxon>
        <taxon>Mermithidae</taxon>
        <taxon>Romanomermis</taxon>
    </lineage>
</organism>
<accession>A0A915HZC2</accession>
<evidence type="ECO:0000313" key="3">
    <source>
        <dbReference type="WBParaSite" id="nRc.2.0.1.t07235-RA"/>
    </source>
</evidence>
<feature type="region of interest" description="Disordered" evidence="1">
    <location>
        <begin position="68"/>
        <end position="101"/>
    </location>
</feature>
<feature type="compositionally biased region" description="Low complexity" evidence="1">
    <location>
        <begin position="75"/>
        <end position="101"/>
    </location>
</feature>
<sequence length="101" mass="10610">MYPATITDTNGPQVAQLAPVIAQATVQPPTTLPPPRNAEIQNRLEALKNPPKPVFKVLLLLPPPIDVEPATSSSTALRPTATSLPPTTPTSAMATTIIHTT</sequence>
<reference evidence="3" key="1">
    <citation type="submission" date="2022-11" db="UniProtKB">
        <authorList>
            <consortium name="WormBaseParasite"/>
        </authorList>
    </citation>
    <scope>IDENTIFICATION</scope>
</reference>
<keyword evidence="2" id="KW-1185">Reference proteome</keyword>